<feature type="non-terminal residue" evidence="2">
    <location>
        <position position="1"/>
    </location>
</feature>
<comment type="caution">
    <text evidence="2">The sequence shown here is derived from an EMBL/GenBank/DDBJ whole genome shotgun (WGS) entry which is preliminary data.</text>
</comment>
<name>A0A392R9C8_9FABA</name>
<dbReference type="InterPro" id="IPR054722">
    <property type="entry name" value="PolX-like_BBD"/>
</dbReference>
<evidence type="ECO:0000259" key="1">
    <source>
        <dbReference type="Pfam" id="PF22936"/>
    </source>
</evidence>
<sequence length="78" mass="8409">LTSFDASKKTSIKLADSRKLVAEGTGNIVVRSKNGGKVIIEDVLYVPEMNCNLMSIGQLVEKGFSVTTEGDSLKLFDT</sequence>
<accession>A0A392R9C8</accession>
<keyword evidence="3" id="KW-1185">Reference proteome</keyword>
<protein>
    <submittedName>
        <fullName evidence="2">Retrovirus-related pol polyprotein from transposon TNT 1-94</fullName>
    </submittedName>
</protein>
<dbReference type="Proteomes" id="UP000265520">
    <property type="component" value="Unassembled WGS sequence"/>
</dbReference>
<feature type="domain" description="Retrovirus-related Pol polyprotein from transposon TNT 1-94-like beta-barrel" evidence="1">
    <location>
        <begin position="2"/>
        <end position="64"/>
    </location>
</feature>
<proteinExistence type="predicted"/>
<evidence type="ECO:0000313" key="3">
    <source>
        <dbReference type="Proteomes" id="UP000265520"/>
    </source>
</evidence>
<dbReference type="Pfam" id="PF22936">
    <property type="entry name" value="Pol_BBD"/>
    <property type="match status" value="1"/>
</dbReference>
<dbReference type="EMBL" id="LXQA010194943">
    <property type="protein sequence ID" value="MCI32370.1"/>
    <property type="molecule type" value="Genomic_DNA"/>
</dbReference>
<organism evidence="2 3">
    <name type="scientific">Trifolium medium</name>
    <dbReference type="NCBI Taxonomy" id="97028"/>
    <lineage>
        <taxon>Eukaryota</taxon>
        <taxon>Viridiplantae</taxon>
        <taxon>Streptophyta</taxon>
        <taxon>Embryophyta</taxon>
        <taxon>Tracheophyta</taxon>
        <taxon>Spermatophyta</taxon>
        <taxon>Magnoliopsida</taxon>
        <taxon>eudicotyledons</taxon>
        <taxon>Gunneridae</taxon>
        <taxon>Pentapetalae</taxon>
        <taxon>rosids</taxon>
        <taxon>fabids</taxon>
        <taxon>Fabales</taxon>
        <taxon>Fabaceae</taxon>
        <taxon>Papilionoideae</taxon>
        <taxon>50 kb inversion clade</taxon>
        <taxon>NPAAA clade</taxon>
        <taxon>Hologalegina</taxon>
        <taxon>IRL clade</taxon>
        <taxon>Trifolieae</taxon>
        <taxon>Trifolium</taxon>
    </lineage>
</organism>
<dbReference type="AlphaFoldDB" id="A0A392R9C8"/>
<reference evidence="2 3" key="1">
    <citation type="journal article" date="2018" name="Front. Plant Sci.">
        <title>Red Clover (Trifolium pratense) and Zigzag Clover (T. medium) - A Picture of Genomic Similarities and Differences.</title>
        <authorList>
            <person name="Dluhosova J."/>
            <person name="Istvanek J."/>
            <person name="Nedelnik J."/>
            <person name="Repkova J."/>
        </authorList>
    </citation>
    <scope>NUCLEOTIDE SEQUENCE [LARGE SCALE GENOMIC DNA]</scope>
    <source>
        <strain evidence="3">cv. 10/8</strain>
        <tissue evidence="2">Leaf</tissue>
    </source>
</reference>
<evidence type="ECO:0000313" key="2">
    <source>
        <dbReference type="EMBL" id="MCI32370.1"/>
    </source>
</evidence>